<evidence type="ECO:0000313" key="2">
    <source>
        <dbReference type="Proteomes" id="UP000215199"/>
    </source>
</evidence>
<dbReference type="EMBL" id="NMUL01000007">
    <property type="protein sequence ID" value="OXM69651.1"/>
    <property type="molecule type" value="Genomic_DNA"/>
</dbReference>
<accession>A0A229TFC4</accession>
<proteinExistence type="predicted"/>
<organism evidence="1 2">
    <name type="scientific">Amycolatopsis vastitatis</name>
    <dbReference type="NCBI Taxonomy" id="1905142"/>
    <lineage>
        <taxon>Bacteria</taxon>
        <taxon>Bacillati</taxon>
        <taxon>Actinomycetota</taxon>
        <taxon>Actinomycetes</taxon>
        <taxon>Pseudonocardiales</taxon>
        <taxon>Pseudonocardiaceae</taxon>
        <taxon>Amycolatopsis</taxon>
    </lineage>
</organism>
<evidence type="ECO:0000313" key="1">
    <source>
        <dbReference type="EMBL" id="OXM69651.1"/>
    </source>
</evidence>
<sequence>MVTVTMTGKFIAEWFDGTSVGQGTELDTPERQLLWEIYRDAPERRYGRNGSAHVLTFPTSLEGLGALDALFDYADTGVQMTNDDPEDSGTNAACRVMVERALIAVRELEKQLGVEPGTVTLFGIRR</sequence>
<name>A0A229TFC4_9PSEU</name>
<dbReference type="AlphaFoldDB" id="A0A229TFC4"/>
<dbReference type="OrthoDB" id="9841963at2"/>
<dbReference type="RefSeq" id="WP_093946976.1">
    <property type="nucleotide sequence ID" value="NZ_NMUL01000007.1"/>
</dbReference>
<keyword evidence="2" id="KW-1185">Reference proteome</keyword>
<gene>
    <name evidence="1" type="ORF">CF165_09080</name>
</gene>
<dbReference type="Proteomes" id="UP000215199">
    <property type="component" value="Unassembled WGS sequence"/>
</dbReference>
<protein>
    <submittedName>
        <fullName evidence="1">Uncharacterized protein</fullName>
    </submittedName>
</protein>
<comment type="caution">
    <text evidence="1">The sequence shown here is derived from an EMBL/GenBank/DDBJ whole genome shotgun (WGS) entry which is preliminary data.</text>
</comment>
<reference evidence="2" key="1">
    <citation type="submission" date="2017-07" db="EMBL/GenBank/DDBJ databases">
        <title>Comparative genome mining reveals phylogenetic distribution patterns of secondary metabolites in Amycolatopsis.</title>
        <authorList>
            <person name="Adamek M."/>
            <person name="Alanjary M."/>
            <person name="Sales-Ortells H."/>
            <person name="Goodfellow M."/>
            <person name="Bull A.T."/>
            <person name="Kalinowski J."/>
            <person name="Ziemert N."/>
        </authorList>
    </citation>
    <scope>NUCLEOTIDE SEQUENCE [LARGE SCALE GENOMIC DNA]</scope>
    <source>
        <strain evidence="2">H5</strain>
    </source>
</reference>